<feature type="compositionally biased region" description="Polar residues" evidence="1">
    <location>
        <begin position="37"/>
        <end position="61"/>
    </location>
</feature>
<gene>
    <name evidence="2" type="ORF">EU557_25015</name>
</gene>
<reference evidence="2 3" key="1">
    <citation type="submission" date="2019-04" db="EMBL/GenBank/DDBJ databases">
        <authorList>
            <person name="Feng G."/>
            <person name="Zhang J."/>
            <person name="Zhu H."/>
        </authorList>
    </citation>
    <scope>NUCLEOTIDE SEQUENCE [LARGE SCALE GENOMIC DNA]</scope>
    <source>
        <strain evidence="2 3">JCM 19491</strain>
    </source>
</reference>
<proteinExistence type="predicted"/>
<dbReference type="EMBL" id="SRKZ01000012">
    <property type="protein sequence ID" value="TGD76923.1"/>
    <property type="molecule type" value="Genomic_DNA"/>
</dbReference>
<evidence type="ECO:0000313" key="2">
    <source>
        <dbReference type="EMBL" id="TGD76923.1"/>
    </source>
</evidence>
<dbReference type="RefSeq" id="WP_135533166.1">
    <property type="nucleotide sequence ID" value="NZ_SRKZ01000012.1"/>
</dbReference>
<keyword evidence="3" id="KW-1185">Reference proteome</keyword>
<dbReference type="OrthoDB" id="886477at2"/>
<dbReference type="AlphaFoldDB" id="A0A4Z0MAZ4"/>
<sequence length="91" mass="9878">MSKHKKENPASNQKSNSVMGPDALQHAPSVDPDTRRNSGGTQVQNDNQNGLNEAGNHTRNNAPGGGDSEKERTTQANKPRHNPNPSQQNRK</sequence>
<name>A0A4Z0MAZ4_9BACT</name>
<protein>
    <submittedName>
        <fullName evidence="2">Uncharacterized protein</fullName>
    </submittedName>
</protein>
<feature type="compositionally biased region" description="Polar residues" evidence="1">
    <location>
        <begin position="9"/>
        <end position="18"/>
    </location>
</feature>
<organism evidence="2 3">
    <name type="scientific">Hymenobacter wooponensis</name>
    <dbReference type="NCBI Taxonomy" id="1525360"/>
    <lineage>
        <taxon>Bacteria</taxon>
        <taxon>Pseudomonadati</taxon>
        <taxon>Bacteroidota</taxon>
        <taxon>Cytophagia</taxon>
        <taxon>Cytophagales</taxon>
        <taxon>Hymenobacteraceae</taxon>
        <taxon>Hymenobacter</taxon>
    </lineage>
</organism>
<dbReference type="Proteomes" id="UP000298284">
    <property type="component" value="Unassembled WGS sequence"/>
</dbReference>
<accession>A0A4Z0MAZ4</accession>
<feature type="region of interest" description="Disordered" evidence="1">
    <location>
        <begin position="1"/>
        <end position="91"/>
    </location>
</feature>
<evidence type="ECO:0000256" key="1">
    <source>
        <dbReference type="SAM" id="MobiDB-lite"/>
    </source>
</evidence>
<evidence type="ECO:0000313" key="3">
    <source>
        <dbReference type="Proteomes" id="UP000298284"/>
    </source>
</evidence>
<comment type="caution">
    <text evidence="2">The sequence shown here is derived from an EMBL/GenBank/DDBJ whole genome shotgun (WGS) entry which is preliminary data.</text>
</comment>